<name>A0A7H8N2P2_9ACTN</name>
<dbReference type="EMBL" id="CP054929">
    <property type="protein sequence ID" value="QKW48611.1"/>
    <property type="molecule type" value="Genomic_DNA"/>
</dbReference>
<dbReference type="Gene3D" id="2.120.10.30">
    <property type="entry name" value="TolB, C-terminal domain"/>
    <property type="match status" value="1"/>
</dbReference>
<dbReference type="AlphaFoldDB" id="A0A7H8N2P2"/>
<sequence length="420" mass="44458">MARAERKKRRGDATRAVGRGALAVLLTAAALPAAVTTPAHGSQGQALGTTQLISAAADGSAADGSSHAPVISANGEVAAFTSEATNLVPDDTNRAEDVFVRHLRHGTIQRVEAPWGCRLHDPTLSGDGRYLAYAQYDVADGETHVIVRDLRTGNTERADVGLDAGHTGGETPSLSADGRTVAFVARDADPSTWGPPAVYVRDLRARRTERVSDTATPGSHNKALQPSLSADGTKVAYQWHVQATPDQDWGDVYVHDRATGGTTQADATHDGSPADGASQNPLLSDDGSTVLFQSRATNMMPDDTPHGVTPFVRRLGTGEFTRIDPGPLPALEPLVPEDISTDGSKALLRASPYTEKDATYIRDLRTGVNVLVSPDKDGKPARALHARMDARAQTVVFAGYASFLPGGNDGRQHIFVRTVR</sequence>
<feature type="compositionally biased region" description="Polar residues" evidence="2">
    <location>
        <begin position="213"/>
        <end position="228"/>
    </location>
</feature>
<dbReference type="SUPFAM" id="SSF82171">
    <property type="entry name" value="DPP6 N-terminal domain-like"/>
    <property type="match status" value="1"/>
</dbReference>
<evidence type="ECO:0000256" key="2">
    <source>
        <dbReference type="SAM" id="MobiDB-lite"/>
    </source>
</evidence>
<evidence type="ECO:0000313" key="4">
    <source>
        <dbReference type="Proteomes" id="UP000509303"/>
    </source>
</evidence>
<protein>
    <submittedName>
        <fullName evidence="3">PD40 domain-containing protein</fullName>
    </submittedName>
</protein>
<dbReference type="InterPro" id="IPR011042">
    <property type="entry name" value="6-blade_b-propeller_TolB-like"/>
</dbReference>
<keyword evidence="4" id="KW-1185">Reference proteome</keyword>
<reference evidence="3 4" key="1">
    <citation type="submission" date="2020-06" db="EMBL/GenBank/DDBJ databases">
        <title>Genome mining for natural products.</title>
        <authorList>
            <person name="Zhang B."/>
            <person name="Shi J."/>
            <person name="Ge H."/>
        </authorList>
    </citation>
    <scope>NUCLEOTIDE SEQUENCE [LARGE SCALE GENOMIC DNA]</scope>
    <source>
        <strain evidence="3 4">NA00687</strain>
    </source>
</reference>
<dbReference type="InterPro" id="IPR011659">
    <property type="entry name" value="WD40"/>
</dbReference>
<dbReference type="PANTHER" id="PTHR36842">
    <property type="entry name" value="PROTEIN TOLB HOMOLOG"/>
    <property type="match status" value="1"/>
</dbReference>
<dbReference type="Pfam" id="PF07676">
    <property type="entry name" value="PD40"/>
    <property type="match status" value="1"/>
</dbReference>
<evidence type="ECO:0000313" key="3">
    <source>
        <dbReference type="EMBL" id="QKW48611.1"/>
    </source>
</evidence>
<organism evidence="3 4">
    <name type="scientific">Streptomyces buecherae</name>
    <dbReference type="NCBI Taxonomy" id="2763006"/>
    <lineage>
        <taxon>Bacteria</taxon>
        <taxon>Bacillati</taxon>
        <taxon>Actinomycetota</taxon>
        <taxon>Actinomycetes</taxon>
        <taxon>Kitasatosporales</taxon>
        <taxon>Streptomycetaceae</taxon>
        <taxon>Streptomyces</taxon>
    </lineage>
</organism>
<dbReference type="RefSeq" id="WP_176160329.1">
    <property type="nucleotide sequence ID" value="NZ_CP054929.1"/>
</dbReference>
<feature type="compositionally biased region" description="Polar residues" evidence="2">
    <location>
        <begin position="277"/>
        <end position="286"/>
    </location>
</feature>
<gene>
    <name evidence="3" type="ORF">HUT08_02545</name>
</gene>
<evidence type="ECO:0000256" key="1">
    <source>
        <dbReference type="ARBA" id="ARBA00009820"/>
    </source>
</evidence>
<feature type="region of interest" description="Disordered" evidence="2">
    <location>
        <begin position="261"/>
        <end position="286"/>
    </location>
</feature>
<comment type="similarity">
    <text evidence="1">Belongs to the TolB family.</text>
</comment>
<proteinExistence type="inferred from homology"/>
<feature type="region of interest" description="Disordered" evidence="2">
    <location>
        <begin position="209"/>
        <end position="228"/>
    </location>
</feature>
<accession>A0A7H8N2P2</accession>
<dbReference type="Proteomes" id="UP000509303">
    <property type="component" value="Chromosome"/>
</dbReference>